<dbReference type="GO" id="GO:0046872">
    <property type="term" value="F:metal ion binding"/>
    <property type="evidence" value="ECO:0007669"/>
    <property type="project" value="UniProtKB-KW"/>
</dbReference>
<keyword evidence="6 10" id="KW-0732">Signal</keyword>
<dbReference type="GO" id="GO:0061750">
    <property type="term" value="F:acid sphingomyelin phosphodiesterase activity"/>
    <property type="evidence" value="ECO:0007669"/>
    <property type="project" value="TreeGrafter"/>
</dbReference>
<name>A0AAJ6QN58_9ACAR</name>
<dbReference type="RefSeq" id="XP_003738497.1">
    <property type="nucleotide sequence ID" value="XM_003738449.1"/>
</dbReference>
<evidence type="ECO:0000256" key="1">
    <source>
        <dbReference type="ARBA" id="ARBA00001947"/>
    </source>
</evidence>
<proteinExistence type="inferred from homology"/>
<protein>
    <submittedName>
        <fullName evidence="14">Sphingomyelin phosphodiesterase</fullName>
    </submittedName>
</protein>
<evidence type="ECO:0000256" key="2">
    <source>
        <dbReference type="ARBA" id="ARBA00004613"/>
    </source>
</evidence>
<feature type="domain" description="Sphingomyelin phosphodiesterase C-terminal" evidence="12">
    <location>
        <begin position="524"/>
        <end position="650"/>
    </location>
</feature>
<dbReference type="Pfam" id="PF00149">
    <property type="entry name" value="Metallophos"/>
    <property type="match status" value="1"/>
</dbReference>
<evidence type="ECO:0000256" key="3">
    <source>
        <dbReference type="ARBA" id="ARBA00008234"/>
    </source>
</evidence>
<dbReference type="AlphaFoldDB" id="A0AAJ6QN58"/>
<accession>A0AAJ6QN58</accession>
<evidence type="ECO:0000256" key="6">
    <source>
        <dbReference type="ARBA" id="ARBA00022729"/>
    </source>
</evidence>
<keyword evidence="13" id="KW-1185">Reference proteome</keyword>
<keyword evidence="4" id="KW-0964">Secreted</keyword>
<dbReference type="GO" id="GO:0005615">
    <property type="term" value="C:extracellular space"/>
    <property type="evidence" value="ECO:0007669"/>
    <property type="project" value="TreeGrafter"/>
</dbReference>
<dbReference type="Gene3D" id="3.60.21.10">
    <property type="match status" value="1"/>
</dbReference>
<dbReference type="SUPFAM" id="SSF56300">
    <property type="entry name" value="Metallo-dependent phosphatases"/>
    <property type="match status" value="1"/>
</dbReference>
<evidence type="ECO:0000256" key="8">
    <source>
        <dbReference type="ARBA" id="ARBA00022833"/>
    </source>
</evidence>
<sequence>MIHAARRTSLGDRVFLPAIVLVFSVEVAQGQYSSLHLPYSINYERDVLQTPSRMEIYEKFFQTLSYAAEENELNNTDSVPLEFLLLLQRISYDFAGVRDTFETGITNMETCSTCRSLLGLLSNMKRFVNRNVFFRGLGFTCQWFKLNTPGVCAGLIDKYRDEVDFIMDEARKRQISVEDSCTLVFGPACGTLSSEYHIWDMEVTERANSTGRKLSLSSLIAQKQIKAESGDTYGILHISDTHFDPEYQVGSLANCSEPLCCQKASGEPTGPESEARAWGDYRRCDLPQQTLENMLQYIQSNMSEEMEFAYWTGDLPAHDLWKLTEQSNEFNFNLTSELLKKYFWNGRFRVFPTVGNHESVPPNMFTRTTESKPGEPDPKFLKKTQKLYDFLWESWKQWLPAEAEENFRKHGYYTARPRKGLKVISLNTNYCYYFNLWLLLDSRDAAGQLAWLDRELFESEQAGEAVHIIGHVPPGLADCIETWSRGFHSIVERYQDTIKAQFYGHTHYDEFIVYFDKETRAIPINVAYIGPSVTTYSFLNPSFRIYRSNQLDHRIEDHETYILNLTDANLNDRGIWFKEYSARADLNLTALSPAEWNNYVNRMAQQPEEFESFYTRFLHSSDQDFPCDQRCARRQLCRMKTDIAHDYRPCGSNSSGLLDTIMNMNVSSLGIDEMILSNVTTDTREGDLSSFWTMFDYLQQSVASFFPSFYIAHNSPLQRIALRDL</sequence>
<feature type="domain" description="Calcineurin-like phosphoesterase" evidence="11">
    <location>
        <begin position="235"/>
        <end position="508"/>
    </location>
</feature>
<comment type="cofactor">
    <cofactor evidence="1">
        <name>Zn(2+)</name>
        <dbReference type="ChEBI" id="CHEBI:29105"/>
    </cofactor>
</comment>
<organism evidence="13 14">
    <name type="scientific">Galendromus occidentalis</name>
    <name type="common">western predatory mite</name>
    <dbReference type="NCBI Taxonomy" id="34638"/>
    <lineage>
        <taxon>Eukaryota</taxon>
        <taxon>Metazoa</taxon>
        <taxon>Ecdysozoa</taxon>
        <taxon>Arthropoda</taxon>
        <taxon>Chelicerata</taxon>
        <taxon>Arachnida</taxon>
        <taxon>Acari</taxon>
        <taxon>Parasitiformes</taxon>
        <taxon>Mesostigmata</taxon>
        <taxon>Gamasina</taxon>
        <taxon>Phytoseioidea</taxon>
        <taxon>Phytoseiidae</taxon>
        <taxon>Typhlodrominae</taxon>
        <taxon>Galendromus</taxon>
    </lineage>
</organism>
<evidence type="ECO:0000256" key="9">
    <source>
        <dbReference type="ARBA" id="ARBA00023180"/>
    </source>
</evidence>
<comment type="similarity">
    <text evidence="3">Belongs to the acid sphingomyelinase family.</text>
</comment>
<dbReference type="GO" id="GO:0006685">
    <property type="term" value="P:sphingomyelin catabolic process"/>
    <property type="evidence" value="ECO:0007669"/>
    <property type="project" value="TreeGrafter"/>
</dbReference>
<dbReference type="CDD" id="cd00842">
    <property type="entry name" value="MPP_ASMase"/>
    <property type="match status" value="1"/>
</dbReference>
<keyword evidence="9" id="KW-0325">Glycoprotein</keyword>
<evidence type="ECO:0000259" key="12">
    <source>
        <dbReference type="Pfam" id="PF19272"/>
    </source>
</evidence>
<evidence type="ECO:0000313" key="13">
    <source>
        <dbReference type="Proteomes" id="UP000694867"/>
    </source>
</evidence>
<dbReference type="GO" id="GO:0016020">
    <property type="term" value="C:membrane"/>
    <property type="evidence" value="ECO:0007669"/>
    <property type="project" value="GOC"/>
</dbReference>
<dbReference type="KEGG" id="goe:100908674"/>
<dbReference type="Proteomes" id="UP000694867">
    <property type="component" value="Unplaced"/>
</dbReference>
<dbReference type="PANTHER" id="PTHR10340:SF34">
    <property type="entry name" value="SPHINGOMYELIN PHOSPHODIESTERASE"/>
    <property type="match status" value="1"/>
</dbReference>
<dbReference type="GeneID" id="100908674"/>
<dbReference type="InterPro" id="IPR041805">
    <property type="entry name" value="ASMase/PPN1_MPP"/>
</dbReference>
<comment type="subcellular location">
    <subcellularLocation>
        <location evidence="2">Secreted</location>
    </subcellularLocation>
</comment>
<dbReference type="InterPro" id="IPR004843">
    <property type="entry name" value="Calcineurin-like_PHP"/>
</dbReference>
<dbReference type="InterPro" id="IPR029052">
    <property type="entry name" value="Metallo-depent_PP-like"/>
</dbReference>
<evidence type="ECO:0000256" key="10">
    <source>
        <dbReference type="SAM" id="SignalP"/>
    </source>
</evidence>
<keyword evidence="8" id="KW-0862">Zinc</keyword>
<dbReference type="Pfam" id="PF19272">
    <property type="entry name" value="ASMase_C"/>
    <property type="match status" value="1"/>
</dbReference>
<reference evidence="14" key="1">
    <citation type="submission" date="2025-08" db="UniProtKB">
        <authorList>
            <consortium name="RefSeq"/>
        </authorList>
    </citation>
    <scope>IDENTIFICATION</scope>
</reference>
<evidence type="ECO:0000313" key="14">
    <source>
        <dbReference type="RefSeq" id="XP_003738497.1"/>
    </source>
</evidence>
<evidence type="ECO:0000256" key="7">
    <source>
        <dbReference type="ARBA" id="ARBA00022801"/>
    </source>
</evidence>
<dbReference type="GO" id="GO:0005764">
    <property type="term" value="C:lysosome"/>
    <property type="evidence" value="ECO:0007669"/>
    <property type="project" value="TreeGrafter"/>
</dbReference>
<feature type="signal peptide" evidence="10">
    <location>
        <begin position="1"/>
        <end position="30"/>
    </location>
</feature>
<dbReference type="PANTHER" id="PTHR10340">
    <property type="entry name" value="SPHINGOMYELIN PHOSPHODIESTERASE"/>
    <property type="match status" value="1"/>
</dbReference>
<dbReference type="InterPro" id="IPR045473">
    <property type="entry name" value="ASM_C"/>
</dbReference>
<dbReference type="GO" id="GO:0046513">
    <property type="term" value="P:ceramide biosynthetic process"/>
    <property type="evidence" value="ECO:0007669"/>
    <property type="project" value="TreeGrafter"/>
</dbReference>
<feature type="chain" id="PRO_5042545593" evidence="10">
    <location>
        <begin position="31"/>
        <end position="725"/>
    </location>
</feature>
<keyword evidence="7" id="KW-0378">Hydrolase</keyword>
<evidence type="ECO:0000256" key="5">
    <source>
        <dbReference type="ARBA" id="ARBA00022723"/>
    </source>
</evidence>
<gene>
    <name evidence="14" type="primary">LOC100908674</name>
</gene>
<evidence type="ECO:0000256" key="4">
    <source>
        <dbReference type="ARBA" id="ARBA00022525"/>
    </source>
</evidence>
<keyword evidence="5" id="KW-0479">Metal-binding</keyword>
<evidence type="ECO:0000259" key="11">
    <source>
        <dbReference type="Pfam" id="PF00149"/>
    </source>
</evidence>